<comment type="caution">
    <text evidence="1">The sequence shown here is derived from an EMBL/GenBank/DDBJ whole genome shotgun (WGS) entry which is preliminary data.</text>
</comment>
<keyword evidence="2" id="KW-1185">Reference proteome</keyword>
<feature type="non-terminal residue" evidence="1">
    <location>
        <position position="43"/>
    </location>
</feature>
<sequence>MTNGYYETFKENALILVTTSNSFLTISDSQTIQHDIIYLSHVQ</sequence>
<accession>A0A9N9I4C4</accession>
<gene>
    <name evidence="1" type="ORF">DERYTH_LOCUS14237</name>
</gene>
<organism evidence="1 2">
    <name type="scientific">Dentiscutata erythropus</name>
    <dbReference type="NCBI Taxonomy" id="1348616"/>
    <lineage>
        <taxon>Eukaryota</taxon>
        <taxon>Fungi</taxon>
        <taxon>Fungi incertae sedis</taxon>
        <taxon>Mucoromycota</taxon>
        <taxon>Glomeromycotina</taxon>
        <taxon>Glomeromycetes</taxon>
        <taxon>Diversisporales</taxon>
        <taxon>Gigasporaceae</taxon>
        <taxon>Dentiscutata</taxon>
    </lineage>
</organism>
<protein>
    <submittedName>
        <fullName evidence="1">5652_t:CDS:1</fullName>
    </submittedName>
</protein>
<dbReference type="Proteomes" id="UP000789405">
    <property type="component" value="Unassembled WGS sequence"/>
</dbReference>
<evidence type="ECO:0000313" key="1">
    <source>
        <dbReference type="EMBL" id="CAG8719884.1"/>
    </source>
</evidence>
<proteinExistence type="predicted"/>
<name>A0A9N9I4C4_9GLOM</name>
<evidence type="ECO:0000313" key="2">
    <source>
        <dbReference type="Proteomes" id="UP000789405"/>
    </source>
</evidence>
<dbReference type="AlphaFoldDB" id="A0A9N9I4C4"/>
<dbReference type="EMBL" id="CAJVPY010010566">
    <property type="protein sequence ID" value="CAG8719884.1"/>
    <property type="molecule type" value="Genomic_DNA"/>
</dbReference>
<reference evidence="1" key="1">
    <citation type="submission" date="2021-06" db="EMBL/GenBank/DDBJ databases">
        <authorList>
            <person name="Kallberg Y."/>
            <person name="Tangrot J."/>
            <person name="Rosling A."/>
        </authorList>
    </citation>
    <scope>NUCLEOTIDE SEQUENCE</scope>
    <source>
        <strain evidence="1">MA453B</strain>
    </source>
</reference>